<dbReference type="Proteomes" id="UP001165060">
    <property type="component" value="Unassembled WGS sequence"/>
</dbReference>
<gene>
    <name evidence="4" type="ORF">TeGR_g6472</name>
</gene>
<dbReference type="PANTHER" id="PTHR24075">
    <property type="entry name" value="SEC63 DOMAIN-CONTAINING"/>
    <property type="match status" value="1"/>
</dbReference>
<dbReference type="PROSITE" id="PS50076">
    <property type="entry name" value="DNAJ_2"/>
    <property type="match status" value="1"/>
</dbReference>
<dbReference type="PRINTS" id="PR00625">
    <property type="entry name" value="JDOMAIN"/>
</dbReference>
<evidence type="ECO:0000313" key="5">
    <source>
        <dbReference type="Proteomes" id="UP001165060"/>
    </source>
</evidence>
<dbReference type="Gene3D" id="2.60.40.150">
    <property type="entry name" value="C2 domain"/>
    <property type="match status" value="1"/>
</dbReference>
<sequence>MSDDGSQLALMPVAAVLGLGAVFSCLNLAFKLFASPARLATLKSRPFLVQSAVTFVMILAYGFVVGSVETATLATFSPHDILDVALSANATVVKKAYRKLSLQHHPDKGGDAAIFQQVATAYKALTDPVSMENYKLHGHPDGPQSKVMSFAAPDWLLHPTGVTAIVMLCMYLGGFAYLIYYLYLVGTGKTAALGAAKNPNGPPPAQVADMKHLQMGLNSRSSHMDVLWWLASAPSNLEISRNALAFIADAKAKKAEIGLDLSAGGGWADDADGDMSAEEKDRMEKERSAINSTTSNTEGSMATASIKLEGVDENVFGMKWMQENLKQTKAWPPKIDCMTKGSPSYLGALPVKNGKEINPLAMPEAQRNMTMMVQRLHAQFLQKKIMEKKTNLVRTVIETMCMFKMGMPSATDPKLIAMVKMAVEKQQGKGSAPCLEVSEASITTPDEKEVACNDQSMFKISAARKHAIPFTQAQVKMCQARGVDPKQALANYKEIWWVVLSVVKAEFTDGKVNNNEVLLACFPAIIKAIDQPNLTVQVKFAAPSKPGRYTFRAQLKAAEFIGADISKDIVVDVVATPKRDEGDTETVDDGDVVVVSPKSSLRQRKGGGGDAAE</sequence>
<dbReference type="InterPro" id="IPR035892">
    <property type="entry name" value="C2_domain_sf"/>
</dbReference>
<keyword evidence="2" id="KW-1133">Transmembrane helix</keyword>
<dbReference type="PANTHER" id="PTHR24075:SF0">
    <property type="entry name" value="TRANSLOCATION PROTEIN SEC63 HOMOLOG"/>
    <property type="match status" value="1"/>
</dbReference>
<dbReference type="EMBL" id="BRYB01000333">
    <property type="protein sequence ID" value="GMI27885.1"/>
    <property type="molecule type" value="Genomic_DNA"/>
</dbReference>
<comment type="caution">
    <text evidence="4">The sequence shown here is derived from an EMBL/GenBank/DDBJ whole genome shotgun (WGS) entry which is preliminary data.</text>
</comment>
<reference evidence="4 5" key="1">
    <citation type="journal article" date="2023" name="Commun. Biol.">
        <title>Genome analysis of Parmales, the sister group of diatoms, reveals the evolutionary specialization of diatoms from phago-mixotrophs to photoautotrophs.</title>
        <authorList>
            <person name="Ban H."/>
            <person name="Sato S."/>
            <person name="Yoshikawa S."/>
            <person name="Yamada K."/>
            <person name="Nakamura Y."/>
            <person name="Ichinomiya M."/>
            <person name="Sato N."/>
            <person name="Blanc-Mathieu R."/>
            <person name="Endo H."/>
            <person name="Kuwata A."/>
            <person name="Ogata H."/>
        </authorList>
    </citation>
    <scope>NUCLEOTIDE SEQUENCE [LARGE SCALE GENOMIC DNA]</scope>
</reference>
<dbReference type="Gene3D" id="1.10.287.110">
    <property type="entry name" value="DnaJ domain"/>
    <property type="match status" value="1"/>
</dbReference>
<accession>A0ABQ6ML76</accession>
<name>A0ABQ6ML76_9STRA</name>
<feature type="transmembrane region" description="Helical" evidence="2">
    <location>
        <begin position="12"/>
        <end position="34"/>
    </location>
</feature>
<feature type="compositionally biased region" description="Polar residues" evidence="1">
    <location>
        <begin position="289"/>
        <end position="300"/>
    </location>
</feature>
<keyword evidence="5" id="KW-1185">Reference proteome</keyword>
<feature type="transmembrane region" description="Helical" evidence="2">
    <location>
        <begin position="162"/>
        <end position="183"/>
    </location>
</feature>
<evidence type="ECO:0000313" key="4">
    <source>
        <dbReference type="EMBL" id="GMI27885.1"/>
    </source>
</evidence>
<feature type="compositionally biased region" description="Basic and acidic residues" evidence="1">
    <location>
        <begin position="277"/>
        <end position="288"/>
    </location>
</feature>
<evidence type="ECO:0000256" key="2">
    <source>
        <dbReference type="SAM" id="Phobius"/>
    </source>
</evidence>
<dbReference type="Pfam" id="PF00226">
    <property type="entry name" value="DnaJ"/>
    <property type="match status" value="1"/>
</dbReference>
<protein>
    <recommendedName>
        <fullName evidence="3">J domain-containing protein</fullName>
    </recommendedName>
</protein>
<evidence type="ECO:0000259" key="3">
    <source>
        <dbReference type="PROSITE" id="PS50076"/>
    </source>
</evidence>
<dbReference type="InterPro" id="IPR001623">
    <property type="entry name" value="DnaJ_domain"/>
</dbReference>
<dbReference type="CDD" id="cd06257">
    <property type="entry name" value="DnaJ"/>
    <property type="match status" value="1"/>
</dbReference>
<feature type="domain" description="J" evidence="3">
    <location>
        <begin position="77"/>
        <end position="138"/>
    </location>
</feature>
<feature type="region of interest" description="Disordered" evidence="1">
    <location>
        <begin position="270"/>
        <end position="300"/>
    </location>
</feature>
<dbReference type="InterPro" id="IPR036869">
    <property type="entry name" value="J_dom_sf"/>
</dbReference>
<keyword evidence="2" id="KW-0472">Membrane</keyword>
<evidence type="ECO:0000256" key="1">
    <source>
        <dbReference type="SAM" id="MobiDB-lite"/>
    </source>
</evidence>
<keyword evidence="2" id="KW-0812">Transmembrane</keyword>
<dbReference type="SMART" id="SM00271">
    <property type="entry name" value="DnaJ"/>
    <property type="match status" value="1"/>
</dbReference>
<feature type="transmembrane region" description="Helical" evidence="2">
    <location>
        <begin position="46"/>
        <end position="68"/>
    </location>
</feature>
<organism evidence="4 5">
    <name type="scientific">Tetraparma gracilis</name>
    <dbReference type="NCBI Taxonomy" id="2962635"/>
    <lineage>
        <taxon>Eukaryota</taxon>
        <taxon>Sar</taxon>
        <taxon>Stramenopiles</taxon>
        <taxon>Ochrophyta</taxon>
        <taxon>Bolidophyceae</taxon>
        <taxon>Parmales</taxon>
        <taxon>Triparmaceae</taxon>
        <taxon>Tetraparma</taxon>
    </lineage>
</organism>
<dbReference type="SUPFAM" id="SSF46565">
    <property type="entry name" value="Chaperone J-domain"/>
    <property type="match status" value="1"/>
</dbReference>
<proteinExistence type="predicted"/>